<feature type="domain" description="Reverse transcriptase Ty1/copia-type" evidence="2">
    <location>
        <begin position="340"/>
        <end position="399"/>
    </location>
</feature>
<organism evidence="3 4">
    <name type="scientific">Thanatephorus cucumeris (strain AG1-IB / isolate 7/3/14)</name>
    <name type="common">Lettuce bottom rot fungus</name>
    <name type="synonym">Rhizoctonia solani</name>
    <dbReference type="NCBI Taxonomy" id="1108050"/>
    <lineage>
        <taxon>Eukaryota</taxon>
        <taxon>Fungi</taxon>
        <taxon>Dikarya</taxon>
        <taxon>Basidiomycota</taxon>
        <taxon>Agaricomycotina</taxon>
        <taxon>Agaricomycetes</taxon>
        <taxon>Cantharellales</taxon>
        <taxon>Ceratobasidiaceae</taxon>
        <taxon>Rhizoctonia</taxon>
        <taxon>Rhizoctonia solani AG-1</taxon>
    </lineage>
</organism>
<proteinExistence type="predicted"/>
<dbReference type="EMBL" id="CAOJ01017786">
    <property type="protein sequence ID" value="CCO37885.1"/>
    <property type="molecule type" value="Genomic_DNA"/>
</dbReference>
<protein>
    <submittedName>
        <fullName evidence="3">Rhizoctonia solani AG1-IB WGS project CAOJ00000000 data, isolate 7/3/14, contig 24476</fullName>
        <ecNumber evidence="3">2.7.7.49</ecNumber>
    </submittedName>
</protein>
<evidence type="ECO:0000259" key="2">
    <source>
        <dbReference type="Pfam" id="PF07727"/>
    </source>
</evidence>
<dbReference type="GO" id="GO:0003964">
    <property type="term" value="F:RNA-directed DNA polymerase activity"/>
    <property type="evidence" value="ECO:0007669"/>
    <property type="project" value="UniProtKB-EC"/>
</dbReference>
<name>M5CF35_THACB</name>
<feature type="compositionally biased region" description="Low complexity" evidence="1">
    <location>
        <begin position="57"/>
        <end position="66"/>
    </location>
</feature>
<dbReference type="EC" id="2.7.7.49" evidence="3"/>
<evidence type="ECO:0000313" key="4">
    <source>
        <dbReference type="Proteomes" id="UP000012065"/>
    </source>
</evidence>
<gene>
    <name evidence="3" type="ORF">BN14_12045</name>
</gene>
<keyword evidence="3" id="KW-0548">Nucleotidyltransferase</keyword>
<dbReference type="Pfam" id="PF07727">
    <property type="entry name" value="RVT_2"/>
    <property type="match status" value="1"/>
</dbReference>
<dbReference type="HOGENOM" id="CLU_649213_0_0_1"/>
<keyword evidence="3" id="KW-0808">Transferase</keyword>
<dbReference type="AlphaFoldDB" id="M5CF35"/>
<evidence type="ECO:0000313" key="3">
    <source>
        <dbReference type="EMBL" id="CCO37885.1"/>
    </source>
</evidence>
<dbReference type="InterPro" id="IPR013103">
    <property type="entry name" value="RVT_2"/>
</dbReference>
<dbReference type="Proteomes" id="UP000012065">
    <property type="component" value="Unassembled WGS sequence"/>
</dbReference>
<sequence length="432" mass="47265">MLPNNAYDNTNWDELVVPPAEGEEMTCTSSTAEQRNKNARTGGANQVSKEVKKETKPTTTELKATTHAAVPKPTSTCSKLTMPYSGTRLDTLESACKLNANPTTNSSGIQTRHQNPNKPKLYLDTNYGGVKITVKDTNTAPNKLAGYCNNSGSKCSSTYNHGINGDNHTSTTNLSLFCSHVPSLVSDILSIVSPPTVPSKLTFELATSEVPRLPTFTTAECFTPPTKLTLAAFTDDNPHWVFTSIVLATNNNLSVEEALSGPDKDKWKAAMDMEIATLEKQGMFVPAILPPGQNGMGCHWVLTIKQNKKNKPIWYKARSVVQGFSQQPGIDYGQTFAPVLNVTSAFLHSDVEEELYMRPLPYYNDGSGNVLRLCRSLYGLKQAGRMWNHACMYHCIMDISGKLHVSIIAVHVDNSIVVTTPNNTDFVVSELL</sequence>
<feature type="region of interest" description="Disordered" evidence="1">
    <location>
        <begin position="21"/>
        <end position="67"/>
    </location>
</feature>
<evidence type="ECO:0000256" key="1">
    <source>
        <dbReference type="SAM" id="MobiDB-lite"/>
    </source>
</evidence>
<comment type="caution">
    <text evidence="3">The sequence shown here is derived from an EMBL/GenBank/DDBJ whole genome shotgun (WGS) entry which is preliminary data.</text>
</comment>
<accession>M5CF35</accession>
<reference evidence="3 4" key="1">
    <citation type="journal article" date="2013" name="J. Biotechnol.">
        <title>Establishment and interpretation of the genome sequence of the phytopathogenic fungus Rhizoctonia solani AG1-IB isolate 7/3/14.</title>
        <authorList>
            <person name="Wibberg D.W."/>
            <person name="Jelonek L.J."/>
            <person name="Rupp O.R."/>
            <person name="Hennig M.H."/>
            <person name="Eikmeyer F.E."/>
            <person name="Goesmann A.G."/>
            <person name="Hartmann A.H."/>
            <person name="Borriss R.B."/>
            <person name="Grosch R.G."/>
            <person name="Puehler A.P."/>
            <person name="Schlueter A.S."/>
        </authorList>
    </citation>
    <scope>NUCLEOTIDE SEQUENCE [LARGE SCALE GENOMIC DNA]</scope>
    <source>
        <strain evidence="4">AG1-IB / isolate 7/3/14</strain>
    </source>
</reference>